<keyword evidence="1" id="KW-0805">Transcription regulation</keyword>
<dbReference type="EMBL" id="JAOQIO010000007">
    <property type="protein sequence ID" value="MCU6791234.1"/>
    <property type="molecule type" value="Genomic_DNA"/>
</dbReference>
<feature type="domain" description="HTH araC/xylS-type" evidence="5">
    <location>
        <begin position="673"/>
        <end position="770"/>
    </location>
</feature>
<keyword evidence="2" id="KW-0238">DNA-binding</keyword>
<evidence type="ECO:0000256" key="4">
    <source>
        <dbReference type="SAM" id="Phobius"/>
    </source>
</evidence>
<dbReference type="RefSeq" id="WP_262682827.1">
    <property type="nucleotide sequence ID" value="NZ_JAOQIO010000007.1"/>
</dbReference>
<dbReference type="Gene3D" id="3.30.450.20">
    <property type="entry name" value="PAS domain"/>
    <property type="match status" value="1"/>
</dbReference>
<keyword evidence="3" id="KW-0804">Transcription</keyword>
<keyword evidence="4" id="KW-0812">Transmembrane</keyword>
<protein>
    <submittedName>
        <fullName evidence="6">AraC family transcriptional regulator</fullName>
    </submittedName>
</protein>
<keyword evidence="4" id="KW-0472">Membrane</keyword>
<dbReference type="InterPro" id="IPR009057">
    <property type="entry name" value="Homeodomain-like_sf"/>
</dbReference>
<name>A0ABT2U9C3_9BACL</name>
<evidence type="ECO:0000259" key="5">
    <source>
        <dbReference type="PROSITE" id="PS01124"/>
    </source>
</evidence>
<gene>
    <name evidence="6" type="ORF">OB236_03725</name>
</gene>
<accession>A0ABT2U9C3</accession>
<evidence type="ECO:0000256" key="2">
    <source>
        <dbReference type="ARBA" id="ARBA00023125"/>
    </source>
</evidence>
<dbReference type="SUPFAM" id="SSF46689">
    <property type="entry name" value="Homeodomain-like"/>
    <property type="match status" value="1"/>
</dbReference>
<dbReference type="PANTHER" id="PTHR43280:SF28">
    <property type="entry name" value="HTH-TYPE TRANSCRIPTIONAL ACTIVATOR RHAS"/>
    <property type="match status" value="1"/>
</dbReference>
<dbReference type="Pfam" id="PF12833">
    <property type="entry name" value="HTH_18"/>
    <property type="match status" value="1"/>
</dbReference>
<evidence type="ECO:0000313" key="6">
    <source>
        <dbReference type="EMBL" id="MCU6791234.1"/>
    </source>
</evidence>
<dbReference type="PANTHER" id="PTHR43280">
    <property type="entry name" value="ARAC-FAMILY TRANSCRIPTIONAL REGULATOR"/>
    <property type="match status" value="1"/>
</dbReference>
<sequence>MSRPKGKHKGSIYWKNLSIVLLITCIPIALISVILYYIGTDRIGMEVNKAHQNQLSQSIQHMEDYLSNLEHTVVRLAFDRSMDESLKQMDFIMEFQKTNELMRSFTLMRESNSLIGGVSLYLRDANKLIGDEFGFQSVQSEDDRKLLRSLLEKERTIYWNYSLRKPGYSDTLYKAIVVKLPGGQMYDSYGAFILYLDQAKLNTMVQKLASGEGVAFLINENGDYLTTPHTNELSKEELTLEDAVRSRIAQEDLRDHTFKFDWQGQSYTVSYGEISKLGGKWTFVSATPMSQIIAPVTSLSRLILWISLFGLTVGLLLSWFASNKIYDPIYRLKSLFESSKPTRSDEKDEVTYIENQWNQQLVEQQTLAMQIKESIPTLRESFLLQFLQGNLYTHTESELIDKMKQLDWDAEDKRFAVMVAQLHGISELGGKFSERDSQLITFAASNIILELCSEKLNMVHVINFQDLSVGVFFVLNRSITNEEIKAVLNKLAHDYIAAVNNVLRMKVTIVTSKISDSLVDMPNVLEQTRKALRFRDLHTSNQMLDMNQFMIEPNSAKHFPSELEREIVHAVSLGLEEEAVRLIRLFIQELQGDNSTELMVHQGMMKLLGTLHDTIIKHDVNMYALYEGVHLYEQLMLLSEPDQIVDWFQYKLIHPFIKTLSMTYDGNLREVIDKLLVQIKEEILMDVSLEMYADQLQMSSSKLSKAFRQIHGTNFIDTIIRLRIEKCKELLCKTDMKINEIAELLHYQPSYLIRMFKKSEGLTPRQYREKHAQG</sequence>
<evidence type="ECO:0000256" key="1">
    <source>
        <dbReference type="ARBA" id="ARBA00023015"/>
    </source>
</evidence>
<evidence type="ECO:0000313" key="7">
    <source>
        <dbReference type="Proteomes" id="UP001652445"/>
    </source>
</evidence>
<feature type="transmembrane region" description="Helical" evidence="4">
    <location>
        <begin position="12"/>
        <end position="38"/>
    </location>
</feature>
<reference evidence="6 7" key="1">
    <citation type="submission" date="2022-09" db="EMBL/GenBank/DDBJ databases">
        <authorList>
            <person name="Han X.L."/>
            <person name="Wang Q."/>
            <person name="Lu T."/>
        </authorList>
    </citation>
    <scope>NUCLEOTIDE SEQUENCE [LARGE SCALE GENOMIC DNA]</scope>
    <source>
        <strain evidence="6 7">WQ 127069</strain>
    </source>
</reference>
<keyword evidence="4" id="KW-1133">Transmembrane helix</keyword>
<dbReference type="Proteomes" id="UP001652445">
    <property type="component" value="Unassembled WGS sequence"/>
</dbReference>
<dbReference type="PROSITE" id="PS01124">
    <property type="entry name" value="HTH_ARAC_FAMILY_2"/>
    <property type="match status" value="1"/>
</dbReference>
<comment type="caution">
    <text evidence="6">The sequence shown here is derived from an EMBL/GenBank/DDBJ whole genome shotgun (WGS) entry which is preliminary data.</text>
</comment>
<proteinExistence type="predicted"/>
<dbReference type="Gene3D" id="1.10.10.60">
    <property type="entry name" value="Homeodomain-like"/>
    <property type="match status" value="1"/>
</dbReference>
<evidence type="ECO:0000256" key="3">
    <source>
        <dbReference type="ARBA" id="ARBA00023163"/>
    </source>
</evidence>
<dbReference type="SMART" id="SM00342">
    <property type="entry name" value="HTH_ARAC"/>
    <property type="match status" value="1"/>
</dbReference>
<organism evidence="6 7">
    <name type="scientific">Paenibacillus baimaensis</name>
    <dbReference type="NCBI Taxonomy" id="2982185"/>
    <lineage>
        <taxon>Bacteria</taxon>
        <taxon>Bacillati</taxon>
        <taxon>Bacillota</taxon>
        <taxon>Bacilli</taxon>
        <taxon>Bacillales</taxon>
        <taxon>Paenibacillaceae</taxon>
        <taxon>Paenibacillus</taxon>
    </lineage>
</organism>
<dbReference type="InterPro" id="IPR018060">
    <property type="entry name" value="HTH_AraC"/>
</dbReference>
<keyword evidence="7" id="KW-1185">Reference proteome</keyword>